<evidence type="ECO:0000313" key="4">
    <source>
        <dbReference type="EMBL" id="RJX66530.1"/>
    </source>
</evidence>
<accession>A0A3A6Q929</accession>
<dbReference type="RefSeq" id="WP_120034597.1">
    <property type="nucleotide sequence ID" value="NZ_QVMU01000027.1"/>
</dbReference>
<organism evidence="4 5">
    <name type="scientific">Vibrio sinensis</name>
    <dbReference type="NCBI Taxonomy" id="2302434"/>
    <lineage>
        <taxon>Bacteria</taxon>
        <taxon>Pseudomonadati</taxon>
        <taxon>Pseudomonadota</taxon>
        <taxon>Gammaproteobacteria</taxon>
        <taxon>Vibrionales</taxon>
        <taxon>Vibrionaceae</taxon>
        <taxon>Vibrio</taxon>
    </lineage>
</organism>
<dbReference type="EMBL" id="QVMU01000027">
    <property type="protein sequence ID" value="RJX66530.1"/>
    <property type="molecule type" value="Genomic_DNA"/>
</dbReference>
<dbReference type="SUPFAM" id="SSF53474">
    <property type="entry name" value="alpha/beta-Hydrolases"/>
    <property type="match status" value="1"/>
</dbReference>
<evidence type="ECO:0000259" key="3">
    <source>
        <dbReference type="Pfam" id="PF00561"/>
    </source>
</evidence>
<comment type="similarity">
    <text evidence="1">Belongs to the peptidase S33 family.</text>
</comment>
<dbReference type="PANTHER" id="PTHR43248:SF2">
    <property type="entry name" value="PROLYL AMINOPEPTIDASE"/>
    <property type="match status" value="1"/>
</dbReference>
<evidence type="ECO:0000256" key="2">
    <source>
        <dbReference type="ARBA" id="ARBA00022801"/>
    </source>
</evidence>
<evidence type="ECO:0000256" key="1">
    <source>
        <dbReference type="ARBA" id="ARBA00010088"/>
    </source>
</evidence>
<dbReference type="OrthoDB" id="9796770at2"/>
<dbReference type="PANTHER" id="PTHR43248">
    <property type="entry name" value="2-SUCCINYL-6-HYDROXY-2,4-CYCLOHEXADIENE-1-CARBOXYLATE SYNTHASE"/>
    <property type="match status" value="1"/>
</dbReference>
<dbReference type="InterPro" id="IPR002410">
    <property type="entry name" value="Peptidase_S33"/>
</dbReference>
<gene>
    <name evidence="4" type="ORF">DZ860_19810</name>
</gene>
<keyword evidence="5" id="KW-1185">Reference proteome</keyword>
<protein>
    <submittedName>
        <fullName evidence="4">Alpha/beta fold hydrolase</fullName>
    </submittedName>
</protein>
<dbReference type="InterPro" id="IPR051601">
    <property type="entry name" value="Serine_prot/Carboxylest_S33"/>
</dbReference>
<dbReference type="InterPro" id="IPR000073">
    <property type="entry name" value="AB_hydrolase_1"/>
</dbReference>
<dbReference type="InterPro" id="IPR029058">
    <property type="entry name" value="AB_hydrolase_fold"/>
</dbReference>
<name>A0A3A6Q929_9VIBR</name>
<proteinExistence type="inferred from homology"/>
<dbReference type="Gene3D" id="3.40.50.1820">
    <property type="entry name" value="alpha/beta hydrolase"/>
    <property type="match status" value="1"/>
</dbReference>
<comment type="caution">
    <text evidence="4">The sequence shown here is derived from an EMBL/GenBank/DDBJ whole genome shotgun (WGS) entry which is preliminary data.</text>
</comment>
<dbReference type="PRINTS" id="PR00793">
    <property type="entry name" value="PROAMNOPTASE"/>
</dbReference>
<evidence type="ECO:0000313" key="5">
    <source>
        <dbReference type="Proteomes" id="UP000273252"/>
    </source>
</evidence>
<sequence length="457" mass="52245">MNTFPFTDAGLHYVPHYFTVPLDYSNPQKDKLTVFAREISLVGESTLDEHSGCTKPWLVFFQGGPGFPALRPNGHNGWIKRALKEYRVLLLDQRGTGNSSVISHQTLATLDAEQQAEYLCHFRADNIVRDAEFIREQLGVTQWAILGQSFGGFCSLTYLSLFPNSLLRSYITGGIPSIHRHADDVYQATFNRTMEKNKAFFDQFPHAQNLCAKIANHLLHHEEFLPNGQRFTVEQFQQIGINFGLSGTFLPTYYLLESALIEVNGKPQLRYEFLNAMLAEQGFQTNPIYAILHESIYCQGFASNWSAHRVRQTRDEFNYQPNKPFYFTGEMVFPWMFEQYTCLKPLQQAAEILAQKQDWSSLYSAQQLANNTVPISCAVYADDMFVEMDISRETLANIPNSKAWITNEYEHNGLRADGEKILDILITMSNQTAEQLKMKQTMKNKITPSNKEEQSSC</sequence>
<reference evidence="4 5" key="1">
    <citation type="submission" date="2018-08" db="EMBL/GenBank/DDBJ databases">
        <title>Vibrio isolated from the Eastern China Marginal Seas.</title>
        <authorList>
            <person name="Li Y."/>
        </authorList>
    </citation>
    <scope>NUCLEOTIDE SEQUENCE [LARGE SCALE GENOMIC DNA]</scope>
    <source>
        <strain evidence="4 5">BEI233</strain>
    </source>
</reference>
<dbReference type="AlphaFoldDB" id="A0A3A6Q929"/>
<dbReference type="GO" id="GO:0008233">
    <property type="term" value="F:peptidase activity"/>
    <property type="evidence" value="ECO:0007669"/>
    <property type="project" value="InterPro"/>
</dbReference>
<dbReference type="Proteomes" id="UP000273252">
    <property type="component" value="Unassembled WGS sequence"/>
</dbReference>
<keyword evidence="2 4" id="KW-0378">Hydrolase</keyword>
<dbReference type="GO" id="GO:0006508">
    <property type="term" value="P:proteolysis"/>
    <property type="evidence" value="ECO:0007669"/>
    <property type="project" value="InterPro"/>
</dbReference>
<feature type="domain" description="AB hydrolase-1" evidence="3">
    <location>
        <begin position="56"/>
        <end position="225"/>
    </location>
</feature>
<dbReference type="Pfam" id="PF00561">
    <property type="entry name" value="Abhydrolase_1"/>
    <property type="match status" value="1"/>
</dbReference>